<keyword evidence="2" id="KW-0489">Methyltransferase</keyword>
<reference evidence="2 3" key="1">
    <citation type="submission" date="2018-06" db="EMBL/GenBank/DDBJ databases">
        <title>Genomic Encyclopedia of Type Strains, Phase III (KMG-III): the genomes of soil and plant-associated and newly described type strains.</title>
        <authorList>
            <person name="Whitman W."/>
        </authorList>
    </citation>
    <scope>NUCLEOTIDE SEQUENCE [LARGE SCALE GENOMIC DNA]</scope>
    <source>
        <strain evidence="2 3">CGMCC 4.7090</strain>
    </source>
</reference>
<dbReference type="InterPro" id="IPR050723">
    <property type="entry name" value="CFA/CMAS"/>
</dbReference>
<dbReference type="Gene3D" id="3.40.50.150">
    <property type="entry name" value="Vaccinia Virus protein VP39"/>
    <property type="match status" value="1"/>
</dbReference>
<evidence type="ECO:0000259" key="1">
    <source>
        <dbReference type="Pfam" id="PF13649"/>
    </source>
</evidence>
<organism evidence="2 3">
    <name type="scientific">Actinoplanes lutulentus</name>
    <dbReference type="NCBI Taxonomy" id="1287878"/>
    <lineage>
        <taxon>Bacteria</taxon>
        <taxon>Bacillati</taxon>
        <taxon>Actinomycetota</taxon>
        <taxon>Actinomycetes</taxon>
        <taxon>Micromonosporales</taxon>
        <taxon>Micromonosporaceae</taxon>
        <taxon>Actinoplanes</taxon>
    </lineage>
</organism>
<keyword evidence="2" id="KW-0808">Transferase</keyword>
<evidence type="ECO:0000313" key="2">
    <source>
        <dbReference type="EMBL" id="RAK24763.1"/>
    </source>
</evidence>
<dbReference type="InterPro" id="IPR036388">
    <property type="entry name" value="WH-like_DNA-bd_sf"/>
</dbReference>
<dbReference type="RefSeq" id="WP_181558328.1">
    <property type="nucleotide sequence ID" value="NZ_JACHWI010000006.1"/>
</dbReference>
<dbReference type="AlphaFoldDB" id="A0A327YUT6"/>
<dbReference type="Proteomes" id="UP000249341">
    <property type="component" value="Unassembled WGS sequence"/>
</dbReference>
<protein>
    <submittedName>
        <fullName evidence="2">Methyltransferase family protein</fullName>
    </submittedName>
</protein>
<evidence type="ECO:0000313" key="3">
    <source>
        <dbReference type="Proteomes" id="UP000249341"/>
    </source>
</evidence>
<comment type="caution">
    <text evidence="2">The sequence shown here is derived from an EMBL/GenBank/DDBJ whole genome shotgun (WGS) entry which is preliminary data.</text>
</comment>
<dbReference type="EMBL" id="QLMJ01000036">
    <property type="protein sequence ID" value="RAK24763.1"/>
    <property type="molecule type" value="Genomic_DNA"/>
</dbReference>
<keyword evidence="3" id="KW-1185">Reference proteome</keyword>
<sequence>MTDRATSEQRFADAVQAATAIEQWSNGAQALALLTAIHRRGWTRYLSSSRDVEGLAAFTGLSPARLGTALDALQVHGIVQREGTSVRLSPDFAALAADDAWLALPDVLDNAEMNRHLVQGSVQAAPDALLAGDTLVAARAAGGRPTAVTAALFERLLQELPEWAESLREGRRLDVGCGVATTTLTLSTFFPQLRTTAIELVPEIAAEARRRVEQRGAADRIDVRCMDARDFTTESAFDSAHWAQSFFPEPARAATLAMIRRALRPGGLLTVQEEDAESQDVDQRSRALRKLVRGQRHAPLDRSAAQLAAEAEAAGFTVVREAPTSFGQFVLLRRPREGAGTR</sequence>
<dbReference type="CDD" id="cd02440">
    <property type="entry name" value="AdoMet_MTases"/>
    <property type="match status" value="1"/>
</dbReference>
<proteinExistence type="predicted"/>
<accession>A0A327YUT6</accession>
<dbReference type="Pfam" id="PF13649">
    <property type="entry name" value="Methyltransf_25"/>
    <property type="match status" value="1"/>
</dbReference>
<dbReference type="GO" id="GO:0032259">
    <property type="term" value="P:methylation"/>
    <property type="evidence" value="ECO:0007669"/>
    <property type="project" value="UniProtKB-KW"/>
</dbReference>
<feature type="domain" description="Methyltransferase" evidence="1">
    <location>
        <begin position="173"/>
        <end position="267"/>
    </location>
</feature>
<dbReference type="PANTHER" id="PTHR43667">
    <property type="entry name" value="CYCLOPROPANE-FATTY-ACYL-PHOSPHOLIPID SYNTHASE"/>
    <property type="match status" value="1"/>
</dbReference>
<dbReference type="Gene3D" id="1.10.10.10">
    <property type="entry name" value="Winged helix-like DNA-binding domain superfamily/Winged helix DNA-binding domain"/>
    <property type="match status" value="1"/>
</dbReference>
<dbReference type="PANTHER" id="PTHR43667:SF2">
    <property type="entry name" value="FATTY ACID C-METHYL TRANSFERASE"/>
    <property type="match status" value="1"/>
</dbReference>
<dbReference type="GO" id="GO:0008168">
    <property type="term" value="F:methyltransferase activity"/>
    <property type="evidence" value="ECO:0007669"/>
    <property type="project" value="UniProtKB-KW"/>
</dbReference>
<dbReference type="SUPFAM" id="SSF53335">
    <property type="entry name" value="S-adenosyl-L-methionine-dependent methyltransferases"/>
    <property type="match status" value="1"/>
</dbReference>
<dbReference type="InterPro" id="IPR041698">
    <property type="entry name" value="Methyltransf_25"/>
</dbReference>
<name>A0A327YUT6_9ACTN</name>
<gene>
    <name evidence="2" type="ORF">B0I29_13618</name>
</gene>
<dbReference type="InterPro" id="IPR029063">
    <property type="entry name" value="SAM-dependent_MTases_sf"/>
</dbReference>